<proteinExistence type="predicted"/>
<evidence type="ECO:0000313" key="2">
    <source>
        <dbReference type="EMBL" id="RCL72458.1"/>
    </source>
</evidence>
<comment type="caution">
    <text evidence="2">The sequence shown here is derived from an EMBL/GenBank/DDBJ whole genome shotgun (WGS) entry which is preliminary data.</text>
</comment>
<gene>
    <name evidence="2" type="ORF">DBW71_05375</name>
</gene>
<evidence type="ECO:0000256" key="1">
    <source>
        <dbReference type="SAM" id="SignalP"/>
    </source>
</evidence>
<accession>A0A368DKU2</accession>
<dbReference type="Proteomes" id="UP000253570">
    <property type="component" value="Unassembled WGS sequence"/>
</dbReference>
<evidence type="ECO:0000313" key="3">
    <source>
        <dbReference type="Proteomes" id="UP000253570"/>
    </source>
</evidence>
<dbReference type="Gene3D" id="1.25.40.10">
    <property type="entry name" value="Tetratricopeptide repeat domain"/>
    <property type="match status" value="1"/>
</dbReference>
<reference evidence="2 3" key="1">
    <citation type="journal article" date="2018" name="Microbiome">
        <title>Fine metagenomic profile of the Mediterranean stratified and mixed water columns revealed by assembly and recruitment.</title>
        <authorList>
            <person name="Haro-Moreno J.M."/>
            <person name="Lopez-Perez M."/>
            <person name="De La Torre J.R."/>
            <person name="Picazo A."/>
            <person name="Camacho A."/>
            <person name="Rodriguez-Valera F."/>
        </authorList>
    </citation>
    <scope>NUCLEOTIDE SEQUENCE [LARGE SCALE GENOMIC DNA]</scope>
    <source>
        <strain evidence="2">MED-G57</strain>
    </source>
</reference>
<evidence type="ECO:0008006" key="4">
    <source>
        <dbReference type="Google" id="ProtNLM"/>
    </source>
</evidence>
<dbReference type="EMBL" id="QOQD01000014">
    <property type="protein sequence ID" value="RCL72458.1"/>
    <property type="molecule type" value="Genomic_DNA"/>
</dbReference>
<feature type="chain" id="PRO_5016679917" description="SPOR domain-containing protein" evidence="1">
    <location>
        <begin position="26"/>
        <end position="345"/>
    </location>
</feature>
<dbReference type="InterPro" id="IPR011990">
    <property type="entry name" value="TPR-like_helical_dom_sf"/>
</dbReference>
<keyword evidence="1" id="KW-0732">Signal</keyword>
<sequence length="345" mass="39466">MSKNRFHLSIILSFILCVFSFHANANVYVDEFNDAKELYVTQKFNTSITKLNDLIQSGNLDEETLTKAFLYRGLANYEMENFISAITDITNALWLDLLLPEEREIALETRSSARAKIGQVDLANEDKNYIDSLSKAKTNENDEQMERMNVEDLTVESKIDNLKSNFSMNISNFFGEPDIEISEKQKDSDYIKDDQDIYEKILKFNSKDEIDNYPLIEESANIDETETIINNTNTIIAEPIITEDTNVIADDVSEEVNINNIKLSYIELDSGLTKLEAQIRVNKIINDNYKVLSGIQPQKREITQANGINTYDIIIGPFSNINRMQDIANSLEKNNYQYNIKNIAG</sequence>
<dbReference type="AlphaFoldDB" id="A0A368DKU2"/>
<name>A0A368DKU2_9PROT</name>
<protein>
    <recommendedName>
        <fullName evidence="4">SPOR domain-containing protein</fullName>
    </recommendedName>
</protein>
<organism evidence="2 3">
    <name type="scientific">PS1 clade bacterium</name>
    <dbReference type="NCBI Taxonomy" id="2175152"/>
    <lineage>
        <taxon>Bacteria</taxon>
        <taxon>Pseudomonadati</taxon>
        <taxon>Pseudomonadota</taxon>
        <taxon>Alphaproteobacteria</taxon>
        <taxon>PS1 clade</taxon>
    </lineage>
</organism>
<feature type="signal peptide" evidence="1">
    <location>
        <begin position="1"/>
        <end position="25"/>
    </location>
</feature>